<sequence>MIDTLPTELVLRILAYLPLQALRNFRLSARKWNDFFVVNQSTIYHHAAVLHNFVDDLDMLLPQAKAARGLRFLQDVPDWYQYCQKYFQLQRNWAGQGSASAKYYGGQPYDIHRIKVDEEHGLVITTHNFGGLTVFDMDTTEVLWKLSAGYVRRYAHCEYENGFLIFDRIGVSKEVWRLETLYSEGDGPVTSYPDESQFEAWQAASQEWPSTLRRGHFRPWALIDTPEFGRAYRFVYPNLLVSGLRKAYLWDVRTGELVLEVDNVQGNTTDTGDINYVELSATHVFICSSSALRVFSRQNKSLVLEVPSYQLAYGDLRLAVDRGPAAARHGLASPSEIVRIPVEPIDTTALYTASYAEFSAVHVSRDGKDIFAQLSDSRVVAIRDFMRVARGEVALKKATLEIGKTVPPQGMDEHFSIYLAFEHGRTAVITTSGIYPMTLDPTHHGLLDRERAARENANRIPRAAIDAGLSFPDIVITALPYYHDRRQLGKVSCVQMTETKMFFVWDAMYKPENIDFFRRLGFVEPLPKSAQTQTTASTAPVSAASGSGVPNQETFTQPEAGPSGTNPFTEHGTEDANTGWDPDDLEASAEITAESATTSTDAGPEVAAGNSGMVTVDFVPYDDNDEEEWEDANDGEVSSFDGELDDEAEIPMSITEAGDPRLWPAGPIVFCVDFSPV</sequence>
<dbReference type="Pfam" id="PF12937">
    <property type="entry name" value="F-box-like"/>
    <property type="match status" value="1"/>
</dbReference>
<dbReference type="AlphaFoldDB" id="A0AAD7XC64"/>
<evidence type="ECO:0000313" key="4">
    <source>
        <dbReference type="Proteomes" id="UP001215151"/>
    </source>
</evidence>
<evidence type="ECO:0000256" key="1">
    <source>
        <dbReference type="SAM" id="MobiDB-lite"/>
    </source>
</evidence>
<feature type="compositionally biased region" description="Low complexity" evidence="1">
    <location>
        <begin position="588"/>
        <end position="600"/>
    </location>
</feature>
<comment type="caution">
    <text evidence="3">The sequence shown here is derived from an EMBL/GenBank/DDBJ whole genome shotgun (WGS) entry which is preliminary data.</text>
</comment>
<dbReference type="PROSITE" id="PS50181">
    <property type="entry name" value="FBOX"/>
    <property type="match status" value="1"/>
</dbReference>
<proteinExistence type="predicted"/>
<dbReference type="CDD" id="cd09917">
    <property type="entry name" value="F-box_SF"/>
    <property type="match status" value="1"/>
</dbReference>
<accession>A0AAD7XC64</accession>
<dbReference type="Proteomes" id="UP001215151">
    <property type="component" value="Unassembled WGS sequence"/>
</dbReference>
<keyword evidence="4" id="KW-1185">Reference proteome</keyword>
<dbReference type="Gene3D" id="1.20.1280.50">
    <property type="match status" value="1"/>
</dbReference>
<dbReference type="InterPro" id="IPR036047">
    <property type="entry name" value="F-box-like_dom_sf"/>
</dbReference>
<feature type="compositionally biased region" description="Low complexity" evidence="1">
    <location>
        <begin position="531"/>
        <end position="550"/>
    </location>
</feature>
<reference evidence="3" key="1">
    <citation type="submission" date="2022-11" db="EMBL/GenBank/DDBJ databases">
        <title>Genome Sequence of Cubamyces cubensis.</title>
        <authorList>
            <person name="Buettner E."/>
        </authorList>
    </citation>
    <scope>NUCLEOTIDE SEQUENCE</scope>
    <source>
        <strain evidence="3">MPL-01</strain>
    </source>
</reference>
<feature type="domain" description="F-box" evidence="2">
    <location>
        <begin position="1"/>
        <end position="47"/>
    </location>
</feature>
<evidence type="ECO:0000259" key="2">
    <source>
        <dbReference type="PROSITE" id="PS50181"/>
    </source>
</evidence>
<feature type="region of interest" description="Disordered" evidence="1">
    <location>
        <begin position="531"/>
        <end position="614"/>
    </location>
</feature>
<feature type="compositionally biased region" description="Polar residues" evidence="1">
    <location>
        <begin position="551"/>
        <end position="568"/>
    </location>
</feature>
<dbReference type="InterPro" id="IPR011047">
    <property type="entry name" value="Quinoprotein_ADH-like_sf"/>
</dbReference>
<gene>
    <name evidence="3" type="ORF">ONZ51_g4710</name>
</gene>
<dbReference type="SUPFAM" id="SSF50998">
    <property type="entry name" value="Quinoprotein alcohol dehydrogenase-like"/>
    <property type="match status" value="1"/>
</dbReference>
<evidence type="ECO:0000313" key="3">
    <source>
        <dbReference type="EMBL" id="KAJ8483405.1"/>
    </source>
</evidence>
<name>A0AAD7XC64_9APHY</name>
<protein>
    <recommendedName>
        <fullName evidence="2">F-box domain-containing protein</fullName>
    </recommendedName>
</protein>
<dbReference type="SUPFAM" id="SSF81383">
    <property type="entry name" value="F-box domain"/>
    <property type="match status" value="1"/>
</dbReference>
<organism evidence="3 4">
    <name type="scientific">Trametes cubensis</name>
    <dbReference type="NCBI Taxonomy" id="1111947"/>
    <lineage>
        <taxon>Eukaryota</taxon>
        <taxon>Fungi</taxon>
        <taxon>Dikarya</taxon>
        <taxon>Basidiomycota</taxon>
        <taxon>Agaricomycotina</taxon>
        <taxon>Agaricomycetes</taxon>
        <taxon>Polyporales</taxon>
        <taxon>Polyporaceae</taxon>
        <taxon>Trametes</taxon>
    </lineage>
</organism>
<dbReference type="InterPro" id="IPR001810">
    <property type="entry name" value="F-box_dom"/>
</dbReference>
<dbReference type="EMBL" id="JAPEVG010000094">
    <property type="protein sequence ID" value="KAJ8483405.1"/>
    <property type="molecule type" value="Genomic_DNA"/>
</dbReference>